<proteinExistence type="predicted"/>
<evidence type="ECO:0008006" key="3">
    <source>
        <dbReference type="Google" id="ProtNLM"/>
    </source>
</evidence>
<accession>A0ABQ2GZH2</accession>
<keyword evidence="2" id="KW-1185">Reference proteome</keyword>
<sequence>MEVPTGFVVLRRYWVMERPFAWLGKSRRMTRDGEALVETAENLVDEVMVGLMVRGLAKFPP</sequence>
<gene>
    <name evidence="1" type="ORF">GCM10010841_31750</name>
</gene>
<dbReference type="EMBL" id="BMOM01000049">
    <property type="protein sequence ID" value="GGM21532.1"/>
    <property type="molecule type" value="Genomic_DNA"/>
</dbReference>
<protein>
    <recommendedName>
        <fullName evidence="3">Transposase DDE domain-containing protein</fullName>
    </recommendedName>
</protein>
<organism evidence="1 2">
    <name type="scientific">Deinococcus aerophilus</name>
    <dbReference type="NCBI Taxonomy" id="522488"/>
    <lineage>
        <taxon>Bacteria</taxon>
        <taxon>Thermotogati</taxon>
        <taxon>Deinococcota</taxon>
        <taxon>Deinococci</taxon>
        <taxon>Deinococcales</taxon>
        <taxon>Deinococcaceae</taxon>
        <taxon>Deinococcus</taxon>
    </lineage>
</organism>
<name>A0ABQ2GZH2_9DEIO</name>
<evidence type="ECO:0000313" key="1">
    <source>
        <dbReference type="EMBL" id="GGM21532.1"/>
    </source>
</evidence>
<comment type="caution">
    <text evidence="1">The sequence shown here is derived from an EMBL/GenBank/DDBJ whole genome shotgun (WGS) entry which is preliminary data.</text>
</comment>
<reference evidence="2" key="1">
    <citation type="journal article" date="2019" name="Int. J. Syst. Evol. Microbiol.">
        <title>The Global Catalogue of Microorganisms (GCM) 10K type strain sequencing project: providing services to taxonomists for standard genome sequencing and annotation.</title>
        <authorList>
            <consortium name="The Broad Institute Genomics Platform"/>
            <consortium name="The Broad Institute Genome Sequencing Center for Infectious Disease"/>
            <person name="Wu L."/>
            <person name="Ma J."/>
        </authorList>
    </citation>
    <scope>NUCLEOTIDE SEQUENCE [LARGE SCALE GENOMIC DNA]</scope>
    <source>
        <strain evidence="2">JCM 15443</strain>
    </source>
</reference>
<evidence type="ECO:0000313" key="2">
    <source>
        <dbReference type="Proteomes" id="UP000661918"/>
    </source>
</evidence>
<dbReference type="Proteomes" id="UP000661918">
    <property type="component" value="Unassembled WGS sequence"/>
</dbReference>